<feature type="transmembrane region" description="Helical" evidence="8">
    <location>
        <begin position="61"/>
        <end position="85"/>
    </location>
</feature>
<feature type="transmembrane region" description="Helical" evidence="8">
    <location>
        <begin position="144"/>
        <end position="165"/>
    </location>
</feature>
<proteinExistence type="inferred from homology"/>
<gene>
    <name evidence="9" type="ORF">HR057_06615</name>
</gene>
<evidence type="ECO:0000256" key="4">
    <source>
        <dbReference type="ARBA" id="ARBA00022692"/>
    </source>
</evidence>
<keyword evidence="3" id="KW-1003">Cell membrane</keyword>
<feature type="transmembrane region" description="Helical" evidence="8">
    <location>
        <begin position="97"/>
        <end position="114"/>
    </location>
</feature>
<dbReference type="PANTHER" id="PTHR43302">
    <property type="entry name" value="TRANSPORTER ARSB-RELATED"/>
    <property type="match status" value="1"/>
</dbReference>
<dbReference type="GO" id="GO:0046685">
    <property type="term" value="P:response to arsenic-containing substance"/>
    <property type="evidence" value="ECO:0007669"/>
    <property type="project" value="UniProtKB-KW"/>
</dbReference>
<organism evidence="9 10">
    <name type="scientific">Calidifontibacillus erzurumensis</name>
    <dbReference type="NCBI Taxonomy" id="2741433"/>
    <lineage>
        <taxon>Bacteria</taxon>
        <taxon>Bacillati</taxon>
        <taxon>Bacillota</taxon>
        <taxon>Bacilli</taxon>
        <taxon>Bacillales</taxon>
        <taxon>Bacillaceae</taxon>
        <taxon>Calidifontibacillus/Schinkia group</taxon>
        <taxon>Calidifontibacillus</taxon>
    </lineage>
</organism>
<name>A0A8J8GFN2_9BACI</name>
<evidence type="ECO:0000313" key="10">
    <source>
        <dbReference type="Proteomes" id="UP000625804"/>
    </source>
</evidence>
<feature type="transmembrane region" description="Helical" evidence="8">
    <location>
        <begin position="266"/>
        <end position="284"/>
    </location>
</feature>
<keyword evidence="5" id="KW-0059">Arsenical resistance</keyword>
<dbReference type="CDD" id="cd01118">
    <property type="entry name" value="ArsB_permease"/>
    <property type="match status" value="1"/>
</dbReference>
<dbReference type="Proteomes" id="UP000625804">
    <property type="component" value="Unassembled WGS sequence"/>
</dbReference>
<keyword evidence="6 8" id="KW-1133">Transmembrane helix</keyword>
<reference evidence="9" key="1">
    <citation type="submission" date="2020-06" db="EMBL/GenBank/DDBJ databases">
        <title>A novel thermopfilic bacterium from Erzurum, Turkey.</title>
        <authorList>
            <person name="Adiguzel A."/>
            <person name="Ay H."/>
            <person name="Baltaci M.O."/>
        </authorList>
    </citation>
    <scope>NUCLEOTIDE SEQUENCE</scope>
    <source>
        <strain evidence="9">P2</strain>
    </source>
</reference>
<dbReference type="RefSeq" id="WP_173730643.1">
    <property type="nucleotide sequence ID" value="NZ_JABTTE010000006.1"/>
</dbReference>
<evidence type="ECO:0000256" key="5">
    <source>
        <dbReference type="ARBA" id="ARBA00022849"/>
    </source>
</evidence>
<feature type="transmembrane region" description="Helical" evidence="8">
    <location>
        <begin position="120"/>
        <end position="137"/>
    </location>
</feature>
<evidence type="ECO:0000256" key="6">
    <source>
        <dbReference type="ARBA" id="ARBA00022989"/>
    </source>
</evidence>
<keyword evidence="7 8" id="KW-0472">Membrane</keyword>
<evidence type="ECO:0000256" key="1">
    <source>
        <dbReference type="ARBA" id="ARBA00004651"/>
    </source>
</evidence>
<dbReference type="GO" id="GO:0005886">
    <property type="term" value="C:plasma membrane"/>
    <property type="evidence" value="ECO:0007669"/>
    <property type="project" value="UniProtKB-SubCell"/>
</dbReference>
<dbReference type="GO" id="GO:0015105">
    <property type="term" value="F:arsenite transmembrane transporter activity"/>
    <property type="evidence" value="ECO:0007669"/>
    <property type="project" value="InterPro"/>
</dbReference>
<feature type="transmembrane region" description="Helical" evidence="8">
    <location>
        <begin position="390"/>
        <end position="409"/>
    </location>
</feature>
<comment type="similarity">
    <text evidence="2">Belongs to the ArsB family.</text>
</comment>
<dbReference type="Pfam" id="PF02040">
    <property type="entry name" value="ArsB"/>
    <property type="match status" value="1"/>
</dbReference>
<dbReference type="AlphaFoldDB" id="A0A8J8GFN2"/>
<evidence type="ECO:0000256" key="2">
    <source>
        <dbReference type="ARBA" id="ARBA00006433"/>
    </source>
</evidence>
<sequence>MHNFQNTVMLIVFALTVFFIMWRPKGINETIPTAIGAAIVLMVGIVPLTDVVTIANMISGAVITILSTIVMSIVLESIGFFRWVALHIVKRANGSGLLLYIYIIALCFLMTLFFNNDGSILITTPILIQMMNILNLKTYQKIPFLLSGAIIATAASAPIAVSNIANLIALKIVGLDINGYVKMMFVPSMIGIMTIALLLYWYFKKDIPRNISVIPNHFSSHSNFFDRPHQELKNDSTVDWQLFKICISIVIITRGSFFLFSPLGIPIEWVAVIGAVLLAAIRMYKTREGISDIIKNTPWHIFIFAFGMYVLVYGLRNVGLTNFLVDLLEETVASDPFHASLTMGMLLTVMSNLFNNLPAVMIGTLTLIDMNIDLNTLQISYLAAVIGSDIGALLTPIGTLATLIWMFTIRKHGIPFTWSQYVKVTLLVVPIGLIVSLLCLYFWFEWLFL</sequence>
<keyword evidence="4 8" id="KW-0812">Transmembrane</keyword>
<protein>
    <submittedName>
        <fullName evidence="9">Arsenic transporter</fullName>
    </submittedName>
</protein>
<evidence type="ECO:0000256" key="8">
    <source>
        <dbReference type="SAM" id="Phobius"/>
    </source>
</evidence>
<feature type="transmembrane region" description="Helical" evidence="8">
    <location>
        <begin position="6"/>
        <end position="22"/>
    </location>
</feature>
<evidence type="ECO:0000313" key="9">
    <source>
        <dbReference type="EMBL" id="NSL51440.1"/>
    </source>
</evidence>
<evidence type="ECO:0000256" key="3">
    <source>
        <dbReference type="ARBA" id="ARBA00022475"/>
    </source>
</evidence>
<comment type="subcellular location">
    <subcellularLocation>
        <location evidence="1">Cell membrane</location>
        <topology evidence="1">Multi-pass membrane protein</topology>
    </subcellularLocation>
</comment>
<feature type="transmembrane region" description="Helical" evidence="8">
    <location>
        <begin position="296"/>
        <end position="316"/>
    </location>
</feature>
<feature type="transmembrane region" description="Helical" evidence="8">
    <location>
        <begin position="421"/>
        <end position="444"/>
    </location>
</feature>
<feature type="transmembrane region" description="Helical" evidence="8">
    <location>
        <begin position="34"/>
        <end position="55"/>
    </location>
</feature>
<comment type="caution">
    <text evidence="9">The sequence shown here is derived from an EMBL/GenBank/DDBJ whole genome shotgun (WGS) entry which is preliminary data.</text>
</comment>
<dbReference type="PRINTS" id="PR00758">
    <property type="entry name" value="ARSENICPUMP"/>
</dbReference>
<dbReference type="EMBL" id="JABTTE010000006">
    <property type="protein sequence ID" value="NSL51440.1"/>
    <property type="molecule type" value="Genomic_DNA"/>
</dbReference>
<dbReference type="InterPro" id="IPR000802">
    <property type="entry name" value="Arsenical_pump_ArsB"/>
</dbReference>
<accession>A0A8J8GFN2</accession>
<dbReference type="PANTHER" id="PTHR43302:SF6">
    <property type="entry name" value="ARSENICAL PUMP MEMBRANE PROTEIN-RELATED"/>
    <property type="match status" value="1"/>
</dbReference>
<evidence type="ECO:0000256" key="7">
    <source>
        <dbReference type="ARBA" id="ARBA00023136"/>
    </source>
</evidence>
<keyword evidence="10" id="KW-1185">Reference proteome</keyword>
<feature type="transmembrane region" description="Helical" evidence="8">
    <location>
        <begin position="185"/>
        <end position="203"/>
    </location>
</feature>